<accession>A0A430ALA9</accession>
<dbReference type="AlphaFoldDB" id="A0A430ALA9"/>
<dbReference type="Pfam" id="PF01943">
    <property type="entry name" value="Polysacc_synt"/>
    <property type="match status" value="1"/>
</dbReference>
<gene>
    <name evidence="6" type="ORF">CBF29_12730</name>
</gene>
<evidence type="ECO:0000256" key="4">
    <source>
        <dbReference type="ARBA" id="ARBA00023136"/>
    </source>
</evidence>
<feature type="transmembrane region" description="Helical" evidence="5">
    <location>
        <begin position="12"/>
        <end position="30"/>
    </location>
</feature>
<evidence type="ECO:0000313" key="6">
    <source>
        <dbReference type="EMBL" id="RSU08920.1"/>
    </source>
</evidence>
<evidence type="ECO:0000256" key="5">
    <source>
        <dbReference type="SAM" id="Phobius"/>
    </source>
</evidence>
<evidence type="ECO:0000256" key="3">
    <source>
        <dbReference type="ARBA" id="ARBA00022989"/>
    </source>
</evidence>
<comment type="caution">
    <text evidence="6">The sequence shown here is derived from an EMBL/GenBank/DDBJ whole genome shotgun (WGS) entry which is preliminary data.</text>
</comment>
<protein>
    <recommendedName>
        <fullName evidence="8">Polysaccharide biosynthesis protein</fullName>
    </recommendedName>
</protein>
<comment type="subcellular location">
    <subcellularLocation>
        <location evidence="1">Membrane</location>
        <topology evidence="1">Multi-pass membrane protein</topology>
    </subcellularLocation>
</comment>
<evidence type="ECO:0008006" key="8">
    <source>
        <dbReference type="Google" id="ProtNLM"/>
    </source>
</evidence>
<dbReference type="InterPro" id="IPR002797">
    <property type="entry name" value="Polysacc_synth"/>
</dbReference>
<reference evidence="6 7" key="1">
    <citation type="submission" date="2017-05" db="EMBL/GenBank/DDBJ databases">
        <title>Vagococcus spp. assemblies.</title>
        <authorList>
            <person name="Gulvik C.A."/>
        </authorList>
    </citation>
    <scope>NUCLEOTIDE SEQUENCE [LARGE SCALE GENOMIC DNA]</scope>
    <source>
        <strain evidence="6 7">CCUG 51432</strain>
    </source>
</reference>
<keyword evidence="3 5" id="KW-1133">Transmembrane helix</keyword>
<keyword evidence="4 5" id="KW-0472">Membrane</keyword>
<dbReference type="GO" id="GO:0016020">
    <property type="term" value="C:membrane"/>
    <property type="evidence" value="ECO:0007669"/>
    <property type="project" value="UniProtKB-SubCell"/>
</dbReference>
<organism evidence="6 7">
    <name type="scientific">Vagococcus elongatus</name>
    <dbReference type="NCBI Taxonomy" id="180344"/>
    <lineage>
        <taxon>Bacteria</taxon>
        <taxon>Bacillati</taxon>
        <taxon>Bacillota</taxon>
        <taxon>Bacilli</taxon>
        <taxon>Lactobacillales</taxon>
        <taxon>Enterococcaceae</taxon>
        <taxon>Vagococcus</taxon>
    </lineage>
</organism>
<dbReference type="Proteomes" id="UP000287605">
    <property type="component" value="Unassembled WGS sequence"/>
</dbReference>
<evidence type="ECO:0000313" key="7">
    <source>
        <dbReference type="Proteomes" id="UP000287605"/>
    </source>
</evidence>
<keyword evidence="7" id="KW-1185">Reference proteome</keyword>
<dbReference type="OrthoDB" id="9775950at2"/>
<proteinExistence type="predicted"/>
<keyword evidence="2 5" id="KW-0812">Transmembrane</keyword>
<name>A0A430ALA9_9ENTE</name>
<sequence>MSKNKHHLLIRGTYFLAATSLIVKILSAVYRVPFQNIVGDEGFYIFQQVYPI</sequence>
<evidence type="ECO:0000256" key="1">
    <source>
        <dbReference type="ARBA" id="ARBA00004141"/>
    </source>
</evidence>
<dbReference type="EMBL" id="NGKA01000030">
    <property type="protein sequence ID" value="RSU08920.1"/>
    <property type="molecule type" value="Genomic_DNA"/>
</dbReference>
<evidence type="ECO:0000256" key="2">
    <source>
        <dbReference type="ARBA" id="ARBA00022692"/>
    </source>
</evidence>